<dbReference type="AlphaFoldDB" id="A0A1H2KVB2"/>
<evidence type="ECO:0000256" key="1">
    <source>
        <dbReference type="SAM" id="Phobius"/>
    </source>
</evidence>
<gene>
    <name evidence="3" type="ORF">SAMN04488548_1343812</name>
</gene>
<feature type="transmembrane region" description="Helical" evidence="1">
    <location>
        <begin position="21"/>
        <end position="49"/>
    </location>
</feature>
<dbReference type="EMBL" id="FNLM01000034">
    <property type="protein sequence ID" value="SDU72687.1"/>
    <property type="molecule type" value="Genomic_DNA"/>
</dbReference>
<keyword evidence="1" id="KW-0812">Transmembrane</keyword>
<keyword evidence="1" id="KW-1133">Transmembrane helix</keyword>
<sequence length="422" mass="44087">MTTTLRAPSIAPAPPKRGTPGWIWVLVVLLVVAVVGGIGLLGVSALTVFGAEPGPGVSYDPDNPRPQGTRALAQVIDEQGGDLRQVRGLDEFTGAPRPGSNTTVVVSSVGALNSGTAQQFLDRVSDAHRVILIAPQDSALSLLGLPVRLEYGGAPTGVLAGCTTTEIDADDTITGGALGYSTSEPGATACFTTGSSSNVLILPASSTRPEIVVVSGDMLINDNLALRDNAGVAIRLLGNADDVLWYVPFFTDEVATEEEDSDIPRAIGPLIVLAVFAVLALMLWRGRRFGALVTEPLPAVVKAVETTQARGRMYHKARADTRSAAALRIHTLTALASYLGLPYDAGRATDELAIPEWETVAAQGESTDPAVHAIITTVVSVTGRDLARVRALLAGPLPTTDTGLVIFISELTALEKEVRHTP</sequence>
<proteinExistence type="predicted"/>
<evidence type="ECO:0000313" key="3">
    <source>
        <dbReference type="EMBL" id="SDU72687.1"/>
    </source>
</evidence>
<accession>A0A1H2KVB2</accession>
<evidence type="ECO:0000313" key="4">
    <source>
        <dbReference type="Proteomes" id="UP000183180"/>
    </source>
</evidence>
<name>A0A1H2KVB2_9ACTN</name>
<dbReference type="Pfam" id="PF14258">
    <property type="entry name" value="DUF4350"/>
    <property type="match status" value="1"/>
</dbReference>
<dbReference type="STRING" id="158898.SAMN04488548_1343812"/>
<keyword evidence="1" id="KW-0472">Membrane</keyword>
<organism evidence="3 4">
    <name type="scientific">Gordonia westfalica</name>
    <dbReference type="NCBI Taxonomy" id="158898"/>
    <lineage>
        <taxon>Bacteria</taxon>
        <taxon>Bacillati</taxon>
        <taxon>Actinomycetota</taxon>
        <taxon>Actinomycetes</taxon>
        <taxon>Mycobacteriales</taxon>
        <taxon>Gordoniaceae</taxon>
        <taxon>Gordonia</taxon>
    </lineage>
</organism>
<dbReference type="InterPro" id="IPR025646">
    <property type="entry name" value="DUF4350"/>
</dbReference>
<feature type="domain" description="DUF4350" evidence="2">
    <location>
        <begin position="61"/>
        <end position="237"/>
    </location>
</feature>
<dbReference type="OrthoDB" id="5241668at2"/>
<dbReference type="RefSeq" id="WP_084811873.1">
    <property type="nucleotide sequence ID" value="NZ_FNLM01000034.1"/>
</dbReference>
<protein>
    <recommendedName>
        <fullName evidence="2">DUF4350 domain-containing protein</fullName>
    </recommendedName>
</protein>
<evidence type="ECO:0000259" key="2">
    <source>
        <dbReference type="Pfam" id="PF14258"/>
    </source>
</evidence>
<dbReference type="Proteomes" id="UP000183180">
    <property type="component" value="Unassembled WGS sequence"/>
</dbReference>
<reference evidence="3 4" key="1">
    <citation type="submission" date="2016-10" db="EMBL/GenBank/DDBJ databases">
        <authorList>
            <person name="de Groot N.N."/>
        </authorList>
    </citation>
    <scope>NUCLEOTIDE SEQUENCE [LARGE SCALE GENOMIC DNA]</scope>
    <source>
        <strain evidence="3 4">DSM 44215</strain>
    </source>
</reference>